<reference evidence="5" key="2">
    <citation type="submission" date="2015-04" db="EMBL/GenBank/DDBJ databases">
        <authorList>
            <person name="Wilson R.K."/>
            <person name="Warren W."/>
            <person name="Dotson E."/>
            <person name="Oliveira P.L."/>
        </authorList>
    </citation>
    <scope>NUCLEOTIDE SEQUENCE</scope>
</reference>
<dbReference type="OMA" id="ACQTKFC"/>
<evidence type="ECO:0000256" key="1">
    <source>
        <dbReference type="ARBA" id="ARBA00022980"/>
    </source>
</evidence>
<dbReference type="InParanoid" id="R4FJS4"/>
<accession>R4FJS4</accession>
<dbReference type="InterPro" id="IPR001648">
    <property type="entry name" value="Ribosomal_bS18"/>
</dbReference>
<dbReference type="VEuPathDB" id="VectorBase:RPRC006531"/>
<dbReference type="SUPFAM" id="SSF46911">
    <property type="entry name" value="Ribosomal protein S18"/>
    <property type="match status" value="1"/>
</dbReference>
<organism evidence="3">
    <name type="scientific">Rhodnius prolixus</name>
    <name type="common">Triatomid bug</name>
    <dbReference type="NCBI Taxonomy" id="13249"/>
    <lineage>
        <taxon>Eukaryota</taxon>
        <taxon>Metazoa</taxon>
        <taxon>Ecdysozoa</taxon>
        <taxon>Arthropoda</taxon>
        <taxon>Hexapoda</taxon>
        <taxon>Insecta</taxon>
        <taxon>Pterygota</taxon>
        <taxon>Neoptera</taxon>
        <taxon>Paraneoptera</taxon>
        <taxon>Hemiptera</taxon>
        <taxon>Heteroptera</taxon>
        <taxon>Panheteroptera</taxon>
        <taxon>Cimicomorpha</taxon>
        <taxon>Reduviidae</taxon>
        <taxon>Triatominae</taxon>
        <taxon>Rhodnius</taxon>
    </lineage>
</organism>
<dbReference type="EMBL" id="GAHY01002158">
    <property type="protein sequence ID" value="JAA75352.1"/>
    <property type="molecule type" value="mRNA"/>
</dbReference>
<reference evidence="3" key="1">
    <citation type="submission" date="2013-04" db="EMBL/GenBank/DDBJ databases">
        <title>An insight into the transcriptome of the digestive tract of the blood sucking bug, Rhodnius prolixus.</title>
        <authorList>
            <person name="Ribeiro J.M.C."/>
            <person name="Genta F.A."/>
            <person name="Sorgine M.H.F."/>
            <person name="Paiva-Silva G.O."/>
            <person name="Majerowicz D."/>
            <person name="Medeiros M."/>
            <person name="Koerich L."/>
            <person name="Terra W.R."/>
            <person name="Ferreira C."/>
            <person name="Pimentel A.C."/>
            <person name="Bisch P.M."/>
            <person name="Diniz M.M.P."/>
            <person name="Nascimento R."/>
            <person name="Salmon D."/>
            <person name="Silber A.M."/>
            <person name="Alves M."/>
            <person name="Oliveira M.F."/>
            <person name="Gondim K.C."/>
            <person name="Silva Neto M.A.C."/>
            <person name="Atella G.C."/>
            <person name="Araujo H."/>
            <person name="Dias F.S."/>
            <person name="Polycarpo C.R."/>
            <person name="Fampa P."/>
            <person name="Melo A.C."/>
            <person name="Tanaka A.S."/>
            <person name="Balczun C."/>
            <person name="Oliveira J.H.M."/>
            <person name="Goncalves R."/>
            <person name="Lazoski C."/>
            <person name="Pereira M.A."/>
            <person name="Rivera-Pomar R."/>
            <person name="Diambra L."/>
            <person name="Schaub G.A."/>
            <person name="Garcia E.S."/>
            <person name="Azambuja P."/>
            <person name="Braz G.R.C."/>
            <person name="Oliveira P.L."/>
        </authorList>
    </citation>
    <scope>NUCLEOTIDE SEQUENCE</scope>
</reference>
<dbReference type="Pfam" id="PF01084">
    <property type="entry name" value="Ribosomal_S18"/>
    <property type="match status" value="1"/>
</dbReference>
<dbReference type="HOGENOM" id="CLU_107628_1_0_1"/>
<dbReference type="GO" id="GO:0003735">
    <property type="term" value="F:structural constituent of ribosome"/>
    <property type="evidence" value="ECO:0007669"/>
    <property type="project" value="InterPro"/>
</dbReference>
<dbReference type="GO" id="GO:0070181">
    <property type="term" value="F:small ribosomal subunit rRNA binding"/>
    <property type="evidence" value="ECO:0007669"/>
    <property type="project" value="TreeGrafter"/>
</dbReference>
<dbReference type="EMBL" id="ACPB03014379">
    <property type="status" value="NOT_ANNOTATED_CDS"/>
    <property type="molecule type" value="Genomic_DNA"/>
</dbReference>
<evidence type="ECO:0000256" key="2">
    <source>
        <dbReference type="ARBA" id="ARBA00023274"/>
    </source>
</evidence>
<protein>
    <submittedName>
        <fullName evidence="3 4">Putative mitochondrial ribosomal protein s18a</fullName>
    </submittedName>
</protein>
<evidence type="ECO:0000313" key="4">
    <source>
        <dbReference type="EnsemblMetazoa" id="RPRC006531-PA"/>
    </source>
</evidence>
<dbReference type="Gene3D" id="4.10.640.10">
    <property type="entry name" value="Ribosomal protein S18"/>
    <property type="match status" value="1"/>
</dbReference>
<dbReference type="GO" id="GO:0032543">
    <property type="term" value="P:mitochondrial translation"/>
    <property type="evidence" value="ECO:0007669"/>
    <property type="project" value="TreeGrafter"/>
</dbReference>
<evidence type="ECO:0000313" key="3">
    <source>
        <dbReference type="EMBL" id="JAA75352.1"/>
    </source>
</evidence>
<dbReference type="AlphaFoldDB" id="R4FJS4"/>
<dbReference type="FunCoup" id="R4FJS4">
    <property type="interactions" value="202"/>
</dbReference>
<proteinExistence type="evidence at transcript level"/>
<dbReference type="Proteomes" id="UP000015103">
    <property type="component" value="Unassembled WGS sequence"/>
</dbReference>
<dbReference type="eggNOG" id="KOG3162">
    <property type="taxonomic scope" value="Eukaryota"/>
</dbReference>
<dbReference type="GO" id="GO:0005763">
    <property type="term" value="C:mitochondrial small ribosomal subunit"/>
    <property type="evidence" value="ECO:0007669"/>
    <property type="project" value="TreeGrafter"/>
</dbReference>
<keyword evidence="2" id="KW-0687">Ribonucleoprotein</keyword>
<reference evidence="4" key="3">
    <citation type="submission" date="2015-05" db="UniProtKB">
        <authorList>
            <consortium name="EnsemblMetazoa"/>
        </authorList>
    </citation>
    <scope>IDENTIFICATION</scope>
</reference>
<dbReference type="PANTHER" id="PTHR13479">
    <property type="entry name" value="30S RIBOSOMAL PROTEIN S18"/>
    <property type="match status" value="1"/>
</dbReference>
<dbReference type="EnsemblMetazoa" id="RPRC006531-RA">
    <property type="protein sequence ID" value="RPRC006531-PA"/>
    <property type="gene ID" value="RPRC006531"/>
</dbReference>
<dbReference type="PANTHER" id="PTHR13479:SF66">
    <property type="entry name" value="LARGE RIBOSOMAL SUBUNIT PROTEIN ML66"/>
    <property type="match status" value="1"/>
</dbReference>
<keyword evidence="1 3" id="KW-0689">Ribosomal protein</keyword>
<name>R4FJS4_RHOPR</name>
<evidence type="ECO:0000313" key="5">
    <source>
        <dbReference type="Proteomes" id="UP000015103"/>
    </source>
</evidence>
<keyword evidence="5" id="KW-1185">Reference proteome</keyword>
<dbReference type="InterPro" id="IPR036870">
    <property type="entry name" value="Ribosomal_bS18_sf"/>
</dbReference>
<dbReference type="STRING" id="13249.R4FJS4"/>
<sequence>MFSTLLRDAVSSLLKSSYAVNKRLFFKSNQNFIKEIVENKVNNKLVVEGKIVVPPWKPYELKSAAENKSACSVCSTDLEIKHTDVLILRQFVRSDGCMLPRRVTGLCKLQQKRIASMVAMAQKAGLMANVAPLNSKKDPKLRPKWKKCNTYFDESTIRPPKEYRKKDPIIKLI</sequence>